<dbReference type="AlphaFoldDB" id="A0A380DQU4"/>
<dbReference type="Proteomes" id="UP000255091">
    <property type="component" value="Unassembled WGS sequence"/>
</dbReference>
<dbReference type="InterPro" id="IPR036393">
    <property type="entry name" value="AceGlu_kinase-like_sf"/>
</dbReference>
<keyword evidence="1" id="KW-0808">Transferase</keyword>
<gene>
    <name evidence="1" type="primary">lysC2_1</name>
    <name evidence="1" type="ORF">NCTC6133_01693</name>
</gene>
<reference evidence="1 2" key="1">
    <citation type="submission" date="2018-06" db="EMBL/GenBank/DDBJ databases">
        <authorList>
            <consortium name="Pathogen Informatics"/>
            <person name="Doyle S."/>
        </authorList>
    </citation>
    <scope>NUCLEOTIDE SEQUENCE [LARGE SCALE GENOMIC DNA]</scope>
    <source>
        <strain evidence="1 2">NCTC6133</strain>
    </source>
</reference>
<dbReference type="EC" id="2.7.2.4" evidence="1"/>
<accession>A0A380DQU4</accession>
<evidence type="ECO:0000313" key="1">
    <source>
        <dbReference type="EMBL" id="SUK44797.1"/>
    </source>
</evidence>
<evidence type="ECO:0000313" key="2">
    <source>
        <dbReference type="Proteomes" id="UP000255091"/>
    </source>
</evidence>
<proteinExistence type="predicted"/>
<dbReference type="Gene3D" id="3.40.1160.10">
    <property type="entry name" value="Acetylglutamate kinase-like"/>
    <property type="match status" value="1"/>
</dbReference>
<organism evidence="1 2">
    <name type="scientific">Staphylococcus aureus</name>
    <dbReference type="NCBI Taxonomy" id="1280"/>
    <lineage>
        <taxon>Bacteria</taxon>
        <taxon>Bacillati</taxon>
        <taxon>Bacillota</taxon>
        <taxon>Bacilli</taxon>
        <taxon>Bacillales</taxon>
        <taxon>Staphylococcaceae</taxon>
        <taxon>Staphylococcus</taxon>
    </lineage>
</organism>
<sequence length="75" mass="8731">MDESILRTIDVTLEHYINQLKNEPKRLLDALLSCGEDFNAQLIALYNNSQGIPTKYISPKERVFLLLTSHKKHKY</sequence>
<dbReference type="SUPFAM" id="SSF53633">
    <property type="entry name" value="Carbamate kinase-like"/>
    <property type="match status" value="1"/>
</dbReference>
<protein>
    <submittedName>
        <fullName evidence="1">Aspartate kinase</fullName>
        <ecNumber evidence="1">2.7.2.4</ecNumber>
    </submittedName>
</protein>
<dbReference type="EMBL" id="UHAP01000001">
    <property type="protein sequence ID" value="SUK44797.1"/>
    <property type="molecule type" value="Genomic_DNA"/>
</dbReference>
<keyword evidence="1" id="KW-0418">Kinase</keyword>
<name>A0A380DQU4_STAAU</name>
<dbReference type="GO" id="GO:0004072">
    <property type="term" value="F:aspartate kinase activity"/>
    <property type="evidence" value="ECO:0007669"/>
    <property type="project" value="UniProtKB-EC"/>
</dbReference>